<reference evidence="3" key="1">
    <citation type="submission" date="2019-06" db="EMBL/GenBank/DDBJ databases">
        <authorList>
            <person name="Broberg M."/>
        </authorList>
    </citation>
    <scope>NUCLEOTIDE SEQUENCE [LARGE SCALE GENOMIC DNA]</scope>
</reference>
<name>A0A9N9UQ58_9HYPO</name>
<dbReference type="Gene3D" id="3.40.50.720">
    <property type="entry name" value="NAD(P)-binding Rossmann-like Domain"/>
    <property type="match status" value="1"/>
</dbReference>
<protein>
    <submittedName>
        <fullName evidence="2">Uncharacterized protein</fullName>
    </submittedName>
</protein>
<accession>A0A9N9UQ58</accession>
<organism evidence="2 3">
    <name type="scientific">Clonostachys byssicola</name>
    <dbReference type="NCBI Taxonomy" id="160290"/>
    <lineage>
        <taxon>Eukaryota</taxon>
        <taxon>Fungi</taxon>
        <taxon>Dikarya</taxon>
        <taxon>Ascomycota</taxon>
        <taxon>Pezizomycotina</taxon>
        <taxon>Sordariomycetes</taxon>
        <taxon>Hypocreomycetidae</taxon>
        <taxon>Hypocreales</taxon>
        <taxon>Bionectriaceae</taxon>
        <taxon>Clonostachys</taxon>
    </lineage>
</organism>
<feature type="region of interest" description="Disordered" evidence="1">
    <location>
        <begin position="37"/>
        <end position="76"/>
    </location>
</feature>
<dbReference type="OrthoDB" id="265306at2759"/>
<dbReference type="EMBL" id="CABFNO020001546">
    <property type="protein sequence ID" value="CAG9998276.1"/>
    <property type="molecule type" value="Genomic_DNA"/>
</dbReference>
<evidence type="ECO:0000313" key="2">
    <source>
        <dbReference type="EMBL" id="CAG9998276.1"/>
    </source>
</evidence>
<gene>
    <name evidence="2" type="ORF">CBYS24578_00003572</name>
</gene>
<proteinExistence type="predicted"/>
<sequence length="76" mass="8437">MPGAAPDTLIVGLKEIPEEDFALKNDHLSFAHCYKRQGAGPEQIPPRRDWTSSRPGVQSKRFIKNENSSAQESGDE</sequence>
<keyword evidence="3" id="KW-1185">Reference proteome</keyword>
<comment type="caution">
    <text evidence="2">The sequence shown here is derived from an EMBL/GenBank/DDBJ whole genome shotgun (WGS) entry which is preliminary data.</text>
</comment>
<dbReference type="AlphaFoldDB" id="A0A9N9UQ58"/>
<dbReference type="Proteomes" id="UP000754883">
    <property type="component" value="Unassembled WGS sequence"/>
</dbReference>
<evidence type="ECO:0000313" key="3">
    <source>
        <dbReference type="Proteomes" id="UP000754883"/>
    </source>
</evidence>
<reference evidence="2 3" key="2">
    <citation type="submission" date="2021-10" db="EMBL/GenBank/DDBJ databases">
        <authorList>
            <person name="Piombo E."/>
        </authorList>
    </citation>
    <scope>NUCLEOTIDE SEQUENCE [LARGE SCALE GENOMIC DNA]</scope>
</reference>
<evidence type="ECO:0000256" key="1">
    <source>
        <dbReference type="SAM" id="MobiDB-lite"/>
    </source>
</evidence>
<feature type="compositionally biased region" description="Polar residues" evidence="1">
    <location>
        <begin position="65"/>
        <end position="76"/>
    </location>
</feature>